<evidence type="ECO:0000313" key="4">
    <source>
        <dbReference type="Proteomes" id="UP000248148"/>
    </source>
</evidence>
<dbReference type="Pfam" id="PF03413">
    <property type="entry name" value="PepSY"/>
    <property type="match status" value="1"/>
</dbReference>
<feature type="region of interest" description="Disordered" evidence="1">
    <location>
        <begin position="1"/>
        <end position="22"/>
    </location>
</feature>
<evidence type="ECO:0000313" key="3">
    <source>
        <dbReference type="EMBL" id="PYE99088.1"/>
    </source>
</evidence>
<dbReference type="InterPro" id="IPR025711">
    <property type="entry name" value="PepSY"/>
</dbReference>
<sequence length="100" mass="11512">MSVTAGVADPEGARRHWHGHHHDRYDHDAVRDAVERGEIKPLAQLLELVKGRLPGEITGVEIERKQGVWLYEFRVIDKSGRLFDVYVDAQNGEIRRTKEK</sequence>
<dbReference type="EMBL" id="QJTI01000038">
    <property type="protein sequence ID" value="PYE99088.1"/>
    <property type="molecule type" value="Genomic_DNA"/>
</dbReference>
<proteinExistence type="predicted"/>
<feature type="domain" description="PepSY" evidence="2">
    <location>
        <begin position="41"/>
        <end position="97"/>
    </location>
</feature>
<dbReference type="Proteomes" id="UP000248148">
    <property type="component" value="Unassembled WGS sequence"/>
</dbReference>
<evidence type="ECO:0000256" key="1">
    <source>
        <dbReference type="SAM" id="MobiDB-lite"/>
    </source>
</evidence>
<comment type="caution">
    <text evidence="3">The sequence shown here is derived from an EMBL/GenBank/DDBJ whole genome shotgun (WGS) entry which is preliminary data.</text>
</comment>
<dbReference type="AlphaFoldDB" id="A0A318T848"/>
<dbReference type="Gene3D" id="3.10.450.40">
    <property type="match status" value="1"/>
</dbReference>
<dbReference type="RefSeq" id="WP_110782732.1">
    <property type="nucleotide sequence ID" value="NZ_QJTI01000038.1"/>
</dbReference>
<accession>A0A318T848</accession>
<gene>
    <name evidence="3" type="ORF">BJ122_1386</name>
</gene>
<protein>
    <submittedName>
        <fullName evidence="3">Peptidase YpeB-like protein</fullName>
    </submittedName>
</protein>
<name>A0A318T848_9BRAD</name>
<evidence type="ECO:0000259" key="2">
    <source>
        <dbReference type="Pfam" id="PF03413"/>
    </source>
</evidence>
<organism evidence="3 4">
    <name type="scientific">Rhodopseudomonas faecalis</name>
    <dbReference type="NCBI Taxonomy" id="99655"/>
    <lineage>
        <taxon>Bacteria</taxon>
        <taxon>Pseudomonadati</taxon>
        <taxon>Pseudomonadota</taxon>
        <taxon>Alphaproteobacteria</taxon>
        <taxon>Hyphomicrobiales</taxon>
        <taxon>Nitrobacteraceae</taxon>
        <taxon>Rhodopseudomonas</taxon>
    </lineage>
</organism>
<dbReference type="OrthoDB" id="7856745at2"/>
<keyword evidence="4" id="KW-1185">Reference proteome</keyword>
<reference evidence="3 4" key="1">
    <citation type="submission" date="2018-06" db="EMBL/GenBank/DDBJ databases">
        <title>Genomic Encyclopedia of Archaeal and Bacterial Type Strains, Phase II (KMG-II): from individual species to whole genera.</title>
        <authorList>
            <person name="Goeker M."/>
        </authorList>
    </citation>
    <scope>NUCLEOTIDE SEQUENCE [LARGE SCALE GENOMIC DNA]</scope>
    <source>
        <strain evidence="3 4">JCM 11668</strain>
    </source>
</reference>